<organism evidence="1 2">
    <name type="scientific">Streptomyces cinereospinus</name>
    <dbReference type="NCBI Taxonomy" id="285561"/>
    <lineage>
        <taxon>Bacteria</taxon>
        <taxon>Bacillati</taxon>
        <taxon>Actinomycetota</taxon>
        <taxon>Actinomycetes</taxon>
        <taxon>Kitasatosporales</taxon>
        <taxon>Streptomycetaceae</taxon>
        <taxon>Streptomyces</taxon>
    </lineage>
</organism>
<dbReference type="EMBL" id="JBHMCY010000073">
    <property type="protein sequence ID" value="MFB9466580.1"/>
    <property type="molecule type" value="Genomic_DNA"/>
</dbReference>
<evidence type="ECO:0008006" key="3">
    <source>
        <dbReference type="Google" id="ProtNLM"/>
    </source>
</evidence>
<sequence>MLEDRVVGQDRVIDADRQLRPVGDAVVDGIVDGQEGGPVAVEVAEGTTLRSLRQADVPIEVSRDLGHVIVVPRGRADAAAWSRPG</sequence>
<proteinExistence type="predicted"/>
<name>A0ABV5N8F0_9ACTN</name>
<protein>
    <recommendedName>
        <fullName evidence="3">Transport-associated OB type 1 domain-containing protein</fullName>
    </recommendedName>
</protein>
<accession>A0ABV5N8F0</accession>
<gene>
    <name evidence="1" type="ORF">ACFF45_28700</name>
</gene>
<dbReference type="RefSeq" id="WP_381349600.1">
    <property type="nucleotide sequence ID" value="NZ_JBHMCY010000073.1"/>
</dbReference>
<dbReference type="Proteomes" id="UP001589709">
    <property type="component" value="Unassembled WGS sequence"/>
</dbReference>
<keyword evidence="2" id="KW-1185">Reference proteome</keyword>
<comment type="caution">
    <text evidence="1">The sequence shown here is derived from an EMBL/GenBank/DDBJ whole genome shotgun (WGS) entry which is preliminary data.</text>
</comment>
<reference evidence="1 2" key="1">
    <citation type="submission" date="2024-09" db="EMBL/GenBank/DDBJ databases">
        <authorList>
            <person name="Sun Q."/>
            <person name="Mori K."/>
        </authorList>
    </citation>
    <scope>NUCLEOTIDE SEQUENCE [LARGE SCALE GENOMIC DNA]</scope>
    <source>
        <strain evidence="1 2">JCM 6917</strain>
    </source>
</reference>
<evidence type="ECO:0000313" key="2">
    <source>
        <dbReference type="Proteomes" id="UP001589709"/>
    </source>
</evidence>
<evidence type="ECO:0000313" key="1">
    <source>
        <dbReference type="EMBL" id="MFB9466580.1"/>
    </source>
</evidence>